<organism evidence="8 9">
    <name type="scientific">Tersicoccus solisilvae</name>
    <dbReference type="NCBI Taxonomy" id="1882339"/>
    <lineage>
        <taxon>Bacteria</taxon>
        <taxon>Bacillati</taxon>
        <taxon>Actinomycetota</taxon>
        <taxon>Actinomycetes</taxon>
        <taxon>Micrococcales</taxon>
        <taxon>Micrococcaceae</taxon>
        <taxon>Tersicoccus</taxon>
    </lineage>
</organism>
<gene>
    <name evidence="8" type="primary">pdxH</name>
    <name evidence="8" type="ORF">GCM10011512_29760</name>
</gene>
<comment type="cofactor">
    <cofactor evidence="1">
        <name>FMN</name>
        <dbReference type="ChEBI" id="CHEBI:58210"/>
    </cofactor>
</comment>
<dbReference type="Gene3D" id="2.30.110.10">
    <property type="entry name" value="Electron Transport, Fmn-binding Protein, Chain A"/>
    <property type="match status" value="1"/>
</dbReference>
<dbReference type="InterPro" id="IPR019576">
    <property type="entry name" value="Pyridoxamine_oxidase_dimer_C"/>
</dbReference>
<evidence type="ECO:0000256" key="1">
    <source>
        <dbReference type="ARBA" id="ARBA00001917"/>
    </source>
</evidence>
<dbReference type="NCBIfam" id="NF004231">
    <property type="entry name" value="PRK05679.1"/>
    <property type="match status" value="1"/>
</dbReference>
<sequence length="202" mass="21668">MTDPDDRPGAADPLALLRTWWDEARQRGAGVPDALSLATVTPAGEPANRVVVVKGIDAAGIVLVTSERSPKGRDLAQHPVAAGVLLWPEPLRQVRVTGPVAMLDDAASADLFAAHTRLSQAGFVVSAQGEPIDPAGLADLRDRIAALADAPGDLQRPAPWHGYRLRPTTIEFWSHDPGRAHPRWRYTRPTPDGPWTAGMVQP</sequence>
<keyword evidence="5" id="KW-0560">Oxidoreductase</keyword>
<dbReference type="Proteomes" id="UP000597761">
    <property type="component" value="Unassembled WGS sequence"/>
</dbReference>
<dbReference type="InterPro" id="IPR000659">
    <property type="entry name" value="Pyridox_Oxase"/>
</dbReference>
<protein>
    <submittedName>
        <fullName evidence="8">Pyridoxine/pyridoxamine 5'-phosphate oxidase</fullName>
    </submittedName>
</protein>
<evidence type="ECO:0000256" key="3">
    <source>
        <dbReference type="ARBA" id="ARBA00022630"/>
    </source>
</evidence>
<keyword evidence="9" id="KW-1185">Reference proteome</keyword>
<evidence type="ECO:0000256" key="4">
    <source>
        <dbReference type="ARBA" id="ARBA00022643"/>
    </source>
</evidence>
<feature type="domain" description="Pyridoxamine 5'-phosphate oxidase N-terminal" evidence="6">
    <location>
        <begin position="33"/>
        <end position="129"/>
    </location>
</feature>
<dbReference type="Pfam" id="PF01243">
    <property type="entry name" value="PNPOx_N"/>
    <property type="match status" value="1"/>
</dbReference>
<dbReference type="PANTHER" id="PTHR10851">
    <property type="entry name" value="PYRIDOXINE-5-PHOSPHATE OXIDASE"/>
    <property type="match status" value="1"/>
</dbReference>
<evidence type="ECO:0000256" key="5">
    <source>
        <dbReference type="ARBA" id="ARBA00023002"/>
    </source>
</evidence>
<dbReference type="EMBL" id="BMJI01000035">
    <property type="protein sequence ID" value="GGD00947.1"/>
    <property type="molecule type" value="Genomic_DNA"/>
</dbReference>
<accession>A0ABQ1PQ27</accession>
<reference evidence="9" key="1">
    <citation type="journal article" date="2019" name="Int. J. Syst. Evol. Microbiol.">
        <title>The Global Catalogue of Microorganisms (GCM) 10K type strain sequencing project: providing services to taxonomists for standard genome sequencing and annotation.</title>
        <authorList>
            <consortium name="The Broad Institute Genomics Platform"/>
            <consortium name="The Broad Institute Genome Sequencing Center for Infectious Disease"/>
            <person name="Wu L."/>
            <person name="Ma J."/>
        </authorList>
    </citation>
    <scope>NUCLEOTIDE SEQUENCE [LARGE SCALE GENOMIC DNA]</scope>
    <source>
        <strain evidence="9">CGMCC 1.15480</strain>
    </source>
</reference>
<evidence type="ECO:0000313" key="8">
    <source>
        <dbReference type="EMBL" id="GGD00947.1"/>
    </source>
</evidence>
<evidence type="ECO:0000259" key="6">
    <source>
        <dbReference type="Pfam" id="PF01243"/>
    </source>
</evidence>
<comment type="similarity">
    <text evidence="2">Belongs to the pyridoxamine 5'-phosphate oxidase family.</text>
</comment>
<evidence type="ECO:0000259" key="7">
    <source>
        <dbReference type="Pfam" id="PF10590"/>
    </source>
</evidence>
<keyword evidence="3" id="KW-0285">Flavoprotein</keyword>
<evidence type="ECO:0000313" key="9">
    <source>
        <dbReference type="Proteomes" id="UP000597761"/>
    </source>
</evidence>
<dbReference type="Pfam" id="PF10590">
    <property type="entry name" value="PNP_phzG_C"/>
    <property type="match status" value="1"/>
</dbReference>
<dbReference type="SUPFAM" id="SSF50475">
    <property type="entry name" value="FMN-binding split barrel"/>
    <property type="match status" value="1"/>
</dbReference>
<keyword evidence="4" id="KW-0288">FMN</keyword>
<dbReference type="InterPro" id="IPR011576">
    <property type="entry name" value="Pyridox_Oxase_N"/>
</dbReference>
<name>A0ABQ1PQ27_9MICC</name>
<proteinExistence type="inferred from homology"/>
<comment type="caution">
    <text evidence="8">The sequence shown here is derived from an EMBL/GenBank/DDBJ whole genome shotgun (WGS) entry which is preliminary data.</text>
</comment>
<dbReference type="InterPro" id="IPR012349">
    <property type="entry name" value="Split_barrel_FMN-bd"/>
</dbReference>
<evidence type="ECO:0000256" key="2">
    <source>
        <dbReference type="ARBA" id="ARBA00007301"/>
    </source>
</evidence>
<feature type="domain" description="Pyridoxine 5'-phosphate oxidase dimerisation C-terminal" evidence="7">
    <location>
        <begin position="160"/>
        <end position="202"/>
    </location>
</feature>
<dbReference type="PANTHER" id="PTHR10851:SF0">
    <property type="entry name" value="PYRIDOXINE-5'-PHOSPHATE OXIDASE"/>
    <property type="match status" value="1"/>
</dbReference>
<dbReference type="PIRSF" id="PIRSF000190">
    <property type="entry name" value="Pyd_amn-ph_oxd"/>
    <property type="match status" value="1"/>
</dbReference>
<dbReference type="RefSeq" id="WP_188669226.1">
    <property type="nucleotide sequence ID" value="NZ_BMJI01000035.1"/>
</dbReference>